<evidence type="ECO:0000313" key="2">
    <source>
        <dbReference type="EMBL" id="CCO15675.1"/>
    </source>
</evidence>
<name>K8ET96_9CHLO</name>
<sequence length="368" mass="43029">MSTLMHQRHLLLLEKKHRRNETTWFVTKSALKKGETRKKNFHVVRRRLLLCCLILVTLVLYSRFYSSTKTTATSPSKMQQTTTRRRRAGTVKEFVGCNDDKDGNEDDEDEKEMDAKDFVLRSIETTRVRSKPFASYVHLCRVFPRKLYREMTEYFPPKEALAPAKLTSHKLRYKIDRVGSLLDLPEAMKKTFKNFTKTVEVWSKAEEILLSERLRETVFRKLEVDEVEKKTRSKDFRIQMDVGGFTLGPHPDSPKKIVTLMLYFPKEEEEESNKKLFGTCLYTKEQYETFADNDEGKEVLPSCEKKFLFEPNTGYAFKVGEESYHGVDDIPPRCERRTLLINWYSTSKPVGTQSGIFPNIWDIIRGDA</sequence>
<accession>K8ET96</accession>
<keyword evidence="3" id="KW-1185">Reference proteome</keyword>
<dbReference type="Gene3D" id="2.60.120.620">
    <property type="entry name" value="q2cbj1_9rhob like domain"/>
    <property type="match status" value="1"/>
</dbReference>
<dbReference type="RefSeq" id="XP_007514238.1">
    <property type="nucleotide sequence ID" value="XM_007514176.1"/>
</dbReference>
<keyword evidence="1" id="KW-0812">Transmembrane</keyword>
<keyword evidence="1" id="KW-1133">Transmembrane helix</keyword>
<organism evidence="2 3">
    <name type="scientific">Bathycoccus prasinos</name>
    <dbReference type="NCBI Taxonomy" id="41875"/>
    <lineage>
        <taxon>Eukaryota</taxon>
        <taxon>Viridiplantae</taxon>
        <taxon>Chlorophyta</taxon>
        <taxon>Mamiellophyceae</taxon>
        <taxon>Mamiellales</taxon>
        <taxon>Bathycoccaceae</taxon>
        <taxon>Bathycoccus</taxon>
    </lineage>
</organism>
<dbReference type="KEGG" id="bpg:Bathy03g01580"/>
<dbReference type="EMBL" id="FO082276">
    <property type="protein sequence ID" value="CCO15675.1"/>
    <property type="molecule type" value="Genomic_DNA"/>
</dbReference>
<proteinExistence type="predicted"/>
<protein>
    <submittedName>
        <fullName evidence="2">Uncharacterized protein</fullName>
    </submittedName>
</protein>
<dbReference type="GeneID" id="19016696"/>
<evidence type="ECO:0000256" key="1">
    <source>
        <dbReference type="SAM" id="Phobius"/>
    </source>
</evidence>
<dbReference type="AlphaFoldDB" id="K8ET96"/>
<reference evidence="2 3" key="1">
    <citation type="submission" date="2011-10" db="EMBL/GenBank/DDBJ databases">
        <authorList>
            <person name="Genoscope - CEA"/>
        </authorList>
    </citation>
    <scope>NUCLEOTIDE SEQUENCE [LARGE SCALE GENOMIC DNA]</scope>
    <source>
        <strain evidence="2 3">RCC 1105</strain>
    </source>
</reference>
<dbReference type="Proteomes" id="UP000198341">
    <property type="component" value="Chromosome 3"/>
</dbReference>
<keyword evidence="1" id="KW-0472">Membrane</keyword>
<gene>
    <name evidence="2" type="ORF">Bathy03g01580</name>
</gene>
<feature type="transmembrane region" description="Helical" evidence="1">
    <location>
        <begin position="47"/>
        <end position="65"/>
    </location>
</feature>
<evidence type="ECO:0000313" key="3">
    <source>
        <dbReference type="Proteomes" id="UP000198341"/>
    </source>
</evidence>